<dbReference type="OrthoDB" id="5829348at2759"/>
<dbReference type="AlphaFoldDB" id="A0A8S4P3E1"/>
<comment type="caution">
    <text evidence="1">The sequence shown here is derived from an EMBL/GenBank/DDBJ whole genome shotgun (WGS) entry which is preliminary data.</text>
</comment>
<evidence type="ECO:0000313" key="2">
    <source>
        <dbReference type="Proteomes" id="UP000749559"/>
    </source>
</evidence>
<proteinExistence type="predicted"/>
<gene>
    <name evidence="1" type="ORF">OFUS_LOCUS13330</name>
</gene>
<dbReference type="Proteomes" id="UP000749559">
    <property type="component" value="Unassembled WGS sequence"/>
</dbReference>
<name>A0A8S4P3E1_OWEFU</name>
<dbReference type="EMBL" id="CAIIXF020000006">
    <property type="protein sequence ID" value="CAH1787684.1"/>
    <property type="molecule type" value="Genomic_DNA"/>
</dbReference>
<organism evidence="1 2">
    <name type="scientific">Owenia fusiformis</name>
    <name type="common">Polychaete worm</name>
    <dbReference type="NCBI Taxonomy" id="6347"/>
    <lineage>
        <taxon>Eukaryota</taxon>
        <taxon>Metazoa</taxon>
        <taxon>Spiralia</taxon>
        <taxon>Lophotrochozoa</taxon>
        <taxon>Annelida</taxon>
        <taxon>Polychaeta</taxon>
        <taxon>Sedentaria</taxon>
        <taxon>Canalipalpata</taxon>
        <taxon>Sabellida</taxon>
        <taxon>Oweniida</taxon>
        <taxon>Oweniidae</taxon>
        <taxon>Owenia</taxon>
    </lineage>
</organism>
<accession>A0A8S4P3E1</accession>
<reference evidence="1" key="1">
    <citation type="submission" date="2022-03" db="EMBL/GenBank/DDBJ databases">
        <authorList>
            <person name="Martin C."/>
        </authorList>
    </citation>
    <scope>NUCLEOTIDE SEQUENCE</scope>
</reference>
<keyword evidence="2" id="KW-1185">Reference proteome</keyword>
<evidence type="ECO:0000313" key="1">
    <source>
        <dbReference type="EMBL" id="CAH1787684.1"/>
    </source>
</evidence>
<sequence>MEKYAMERVSLRSIVEEPYAPVVSNTLSINTMEKYAMERVSLRSIVEEPYAPVDRLLSALCKHIDCSAQTINSFAVDLQETAINKNSVQKFDKIITFLELEQCTLSKYAPSTPVKGSIFSKPYKAAMSTENEICLFPYDIDNELCKRITMGLSHTRKL</sequence>
<protein>
    <submittedName>
        <fullName evidence="1">Uncharacterized protein</fullName>
    </submittedName>
</protein>